<keyword evidence="1" id="KW-1185">Reference proteome</keyword>
<dbReference type="WBParaSite" id="SMUV_0000975901-mRNA-1">
    <property type="protein sequence ID" value="SMUV_0000975901-mRNA-1"/>
    <property type="gene ID" value="SMUV_0000975901"/>
</dbReference>
<dbReference type="Proteomes" id="UP000046393">
    <property type="component" value="Unplaced"/>
</dbReference>
<name>A0A0N5AXS8_9BILA</name>
<accession>A0A0N5AXS8</accession>
<evidence type="ECO:0000313" key="1">
    <source>
        <dbReference type="Proteomes" id="UP000046393"/>
    </source>
</evidence>
<reference evidence="2" key="1">
    <citation type="submission" date="2017-02" db="UniProtKB">
        <authorList>
            <consortium name="WormBaseParasite"/>
        </authorList>
    </citation>
    <scope>IDENTIFICATION</scope>
</reference>
<sequence length="211" mass="24076">MLEQFQTAADKLQYTVEMQKFQKLQGLIDSLNKSVIPSLSCVQNSNSIWQSFNESRKALDDVENYMDQAIKTLNIIWNAINDANSKAKNCAEFQKESKLITDIFKKLLNLWSQDIISMRVELIDESPSCGNLPIIWKNIGEVYCNEFGKPVQGLWASIGLSAVILIVLRRVVSDQICQFTTPVTVESNILPRFSTSNFYNERYANQHEANQ</sequence>
<protein>
    <submittedName>
        <fullName evidence="2">Transmembrane protein</fullName>
    </submittedName>
</protein>
<organism evidence="1 2">
    <name type="scientific">Syphacia muris</name>
    <dbReference type="NCBI Taxonomy" id="451379"/>
    <lineage>
        <taxon>Eukaryota</taxon>
        <taxon>Metazoa</taxon>
        <taxon>Ecdysozoa</taxon>
        <taxon>Nematoda</taxon>
        <taxon>Chromadorea</taxon>
        <taxon>Rhabditida</taxon>
        <taxon>Spirurina</taxon>
        <taxon>Oxyuridomorpha</taxon>
        <taxon>Oxyuroidea</taxon>
        <taxon>Oxyuridae</taxon>
        <taxon>Syphacia</taxon>
    </lineage>
</organism>
<proteinExistence type="predicted"/>
<dbReference type="PANTHER" id="PTHR11238">
    <property type="entry name" value="PROMININ ISOFORM D-RELATED"/>
    <property type="match status" value="1"/>
</dbReference>
<dbReference type="AlphaFoldDB" id="A0A0N5AXS8"/>
<evidence type="ECO:0000313" key="2">
    <source>
        <dbReference type="WBParaSite" id="SMUV_0000975901-mRNA-1"/>
    </source>
</evidence>
<dbReference type="PANTHER" id="PTHR11238:SF9">
    <property type="entry name" value="PROMININ, ISOFORM D"/>
    <property type="match status" value="1"/>
</dbReference>